<keyword evidence="2" id="KW-0472">Membrane</keyword>
<keyword evidence="2" id="KW-0812">Transmembrane</keyword>
<proteinExistence type="predicted"/>
<name>A0ABV3WIE5_9BURK</name>
<feature type="compositionally biased region" description="Low complexity" evidence="1">
    <location>
        <begin position="182"/>
        <end position="212"/>
    </location>
</feature>
<dbReference type="RefSeq" id="WP_368608477.1">
    <property type="nucleotide sequence ID" value="NZ_JBFPKB010000011.1"/>
</dbReference>
<dbReference type="Proteomes" id="UP001558535">
    <property type="component" value="Unassembled WGS sequence"/>
</dbReference>
<reference evidence="3 4" key="1">
    <citation type="submission" date="2024-07" db="EMBL/GenBank/DDBJ databases">
        <title>A survey of Mimosa microsymbionts across Brazilian biomes reveals a high diversity of Paraburkholderia nodulating endemic species, but also that Cupriavidus is common as a symbiont of widespread species.</title>
        <authorList>
            <person name="Rouws L."/>
            <person name="Barauna A."/>
            <person name="Beukes C."/>
            <person name="Rouws J.R.C."/>
            <person name="De Faria S.M."/>
            <person name="Gross E."/>
            <person name="Bueno Dos Reis Junior F."/>
            <person name="Simon M.F."/>
            <person name="Maluk M."/>
            <person name="Odee D.W."/>
            <person name="Kenicer G."/>
            <person name="Young J.P.W."/>
            <person name="Reis V.M."/>
            <person name="Zilli J."/>
            <person name="James E.K."/>
        </authorList>
    </citation>
    <scope>NUCLEOTIDE SEQUENCE [LARGE SCALE GENOMIC DNA]</scope>
    <source>
        <strain evidence="3 4">BR14375</strain>
    </source>
</reference>
<keyword evidence="4" id="KW-1185">Reference proteome</keyword>
<sequence length="227" mass="25127">MFDIIFGAVNALYLAGAVIGNVILWPDQMYDLHKTREERDTVSVISFHPQWYKSDAKCRYTGVLVPYVRDWPETVKHGDQEEVIPPDLEHTAGHAIILDKKVCPGQADQSVFLVDEVQRNIGRIAVAESFHFSDPAELRPEYRPKWMPQVLQRIQLVAERDANTRQFFDELSAIQTERAQKAAEAAAASNTFPAAPSATASTPETASAPAASGREPVTNSEPVKPSA</sequence>
<organism evidence="3 4">
    <name type="scientific">Paraburkholderia phenoliruptrix</name>
    <dbReference type="NCBI Taxonomy" id="252970"/>
    <lineage>
        <taxon>Bacteria</taxon>
        <taxon>Pseudomonadati</taxon>
        <taxon>Pseudomonadota</taxon>
        <taxon>Betaproteobacteria</taxon>
        <taxon>Burkholderiales</taxon>
        <taxon>Burkholderiaceae</taxon>
        <taxon>Paraburkholderia</taxon>
    </lineage>
</organism>
<accession>A0ABV3WIE5</accession>
<protein>
    <submittedName>
        <fullName evidence="3">Uncharacterized protein</fullName>
    </submittedName>
</protein>
<gene>
    <name evidence="3" type="ORF">AB3X84_23725</name>
</gene>
<dbReference type="EMBL" id="JBFPKE010000011">
    <property type="protein sequence ID" value="MEX3753010.1"/>
    <property type="molecule type" value="Genomic_DNA"/>
</dbReference>
<comment type="caution">
    <text evidence="3">The sequence shown here is derived from an EMBL/GenBank/DDBJ whole genome shotgun (WGS) entry which is preliminary data.</text>
</comment>
<feature type="transmembrane region" description="Helical" evidence="2">
    <location>
        <begin position="6"/>
        <end position="26"/>
    </location>
</feature>
<evidence type="ECO:0000313" key="3">
    <source>
        <dbReference type="EMBL" id="MEX3753010.1"/>
    </source>
</evidence>
<evidence type="ECO:0000256" key="2">
    <source>
        <dbReference type="SAM" id="Phobius"/>
    </source>
</evidence>
<evidence type="ECO:0000256" key="1">
    <source>
        <dbReference type="SAM" id="MobiDB-lite"/>
    </source>
</evidence>
<keyword evidence="2" id="KW-1133">Transmembrane helix</keyword>
<feature type="region of interest" description="Disordered" evidence="1">
    <location>
        <begin position="181"/>
        <end position="227"/>
    </location>
</feature>
<evidence type="ECO:0000313" key="4">
    <source>
        <dbReference type="Proteomes" id="UP001558535"/>
    </source>
</evidence>